<keyword evidence="2" id="KW-0645">Protease</keyword>
<evidence type="ECO:0000256" key="4">
    <source>
        <dbReference type="ARBA" id="ARBA00022807"/>
    </source>
</evidence>
<dbReference type="RefSeq" id="WP_102724069.1">
    <property type="nucleotide sequence ID" value="NZ_PNHG01000008.1"/>
</dbReference>
<keyword evidence="7" id="KW-1185">Reference proteome</keyword>
<organism evidence="6 7">
    <name type="scientific">Corynebacterium tuscaniense</name>
    <dbReference type="NCBI Taxonomy" id="302449"/>
    <lineage>
        <taxon>Bacteria</taxon>
        <taxon>Bacillati</taxon>
        <taxon>Actinomycetota</taxon>
        <taxon>Actinomycetes</taxon>
        <taxon>Mycobacteriales</taxon>
        <taxon>Corynebacteriaceae</taxon>
        <taxon>Corynebacterium</taxon>
    </lineage>
</organism>
<feature type="domain" description="NlpC/P60" evidence="5">
    <location>
        <begin position="193"/>
        <end position="306"/>
    </location>
</feature>
<dbReference type="SUPFAM" id="SSF54001">
    <property type="entry name" value="Cysteine proteinases"/>
    <property type="match status" value="1"/>
</dbReference>
<dbReference type="InterPro" id="IPR051794">
    <property type="entry name" value="PG_Endopeptidase_C40"/>
</dbReference>
<dbReference type="Pfam" id="PF00877">
    <property type="entry name" value="NLPC_P60"/>
    <property type="match status" value="1"/>
</dbReference>
<dbReference type="EMBL" id="PNHG01000008">
    <property type="protein sequence ID" value="PMC64277.1"/>
    <property type="molecule type" value="Genomic_DNA"/>
</dbReference>
<dbReference type="PANTHER" id="PTHR47359">
    <property type="entry name" value="PEPTIDOGLYCAN DL-ENDOPEPTIDASE CWLO"/>
    <property type="match status" value="1"/>
</dbReference>
<dbReference type="PANTHER" id="PTHR47359:SF3">
    <property type="entry name" value="NLP_P60 DOMAIN-CONTAINING PROTEIN-RELATED"/>
    <property type="match status" value="1"/>
</dbReference>
<protein>
    <submittedName>
        <fullName evidence="6">NlpC/P60 family protein</fullName>
    </submittedName>
</protein>
<dbReference type="InterPro" id="IPR000064">
    <property type="entry name" value="NLP_P60_dom"/>
</dbReference>
<evidence type="ECO:0000313" key="6">
    <source>
        <dbReference type="EMBL" id="PMC64277.1"/>
    </source>
</evidence>
<dbReference type="GO" id="GO:0006508">
    <property type="term" value="P:proteolysis"/>
    <property type="evidence" value="ECO:0007669"/>
    <property type="project" value="UniProtKB-KW"/>
</dbReference>
<name>A0A2N6T4P0_9CORY</name>
<reference evidence="6 7" key="1">
    <citation type="submission" date="2017-09" db="EMBL/GenBank/DDBJ databases">
        <title>Bacterial strain isolated from the female urinary microbiota.</title>
        <authorList>
            <person name="Thomas-White K."/>
            <person name="Kumar N."/>
            <person name="Forster S."/>
            <person name="Putonti C."/>
            <person name="Lawley T."/>
            <person name="Wolfe A.J."/>
        </authorList>
    </citation>
    <scope>NUCLEOTIDE SEQUENCE [LARGE SCALE GENOMIC DNA]</scope>
    <source>
        <strain evidence="6 7">UMB0792</strain>
    </source>
</reference>
<evidence type="ECO:0000313" key="7">
    <source>
        <dbReference type="Proteomes" id="UP000235836"/>
    </source>
</evidence>
<proteinExistence type="inferred from homology"/>
<evidence type="ECO:0000256" key="3">
    <source>
        <dbReference type="ARBA" id="ARBA00022801"/>
    </source>
</evidence>
<keyword evidence="3" id="KW-0378">Hydrolase</keyword>
<accession>A0A2N6T4P0</accession>
<comment type="similarity">
    <text evidence="1">Belongs to the peptidase C40 family.</text>
</comment>
<dbReference type="PROSITE" id="PS51935">
    <property type="entry name" value="NLPC_P60"/>
    <property type="match status" value="1"/>
</dbReference>
<dbReference type="Proteomes" id="UP000235836">
    <property type="component" value="Unassembled WGS sequence"/>
</dbReference>
<evidence type="ECO:0000259" key="5">
    <source>
        <dbReference type="PROSITE" id="PS51935"/>
    </source>
</evidence>
<keyword evidence="4" id="KW-0788">Thiol protease</keyword>
<dbReference type="Gene3D" id="3.90.1720.10">
    <property type="entry name" value="endopeptidase domain like (from Nostoc punctiforme)"/>
    <property type="match status" value="1"/>
</dbReference>
<sequence>MIFDIGSVVATIAQAAPAALPQVTVPSLPDFASVAPLAAIVGADPHRMLRAARSLFDDHSTLTTTLHDATPLIHAAGLDILGIGQRFLAQAAPLLPGLLAGPGAAGVMAQLVGLATQAFTAVAERLNQLEGELQPLVNRLEGLVTAAAAREQLVPTAANYAAENQLRQLAGVEELGEGVGGVPGGVDKQEGSNAVGRAAVEAAKSQLGTPYVWGGSAPGGFDCSGLTSWAYKQAGMDIPRTAESQAVGRQVSYEELQPGDLVVWSGHVAMYAGDGQMIEAGSPVQMNPVRTNNIGMPFKGFWRPTG</sequence>
<evidence type="ECO:0000256" key="2">
    <source>
        <dbReference type="ARBA" id="ARBA00022670"/>
    </source>
</evidence>
<dbReference type="InterPro" id="IPR038765">
    <property type="entry name" value="Papain-like_cys_pep_sf"/>
</dbReference>
<dbReference type="AlphaFoldDB" id="A0A2N6T4P0"/>
<dbReference type="GO" id="GO:0008234">
    <property type="term" value="F:cysteine-type peptidase activity"/>
    <property type="evidence" value="ECO:0007669"/>
    <property type="project" value="UniProtKB-KW"/>
</dbReference>
<evidence type="ECO:0000256" key="1">
    <source>
        <dbReference type="ARBA" id="ARBA00007074"/>
    </source>
</evidence>
<gene>
    <name evidence="6" type="ORF">CJ203_06885</name>
</gene>
<comment type="caution">
    <text evidence="6">The sequence shown here is derived from an EMBL/GenBank/DDBJ whole genome shotgun (WGS) entry which is preliminary data.</text>
</comment>